<protein>
    <submittedName>
        <fullName evidence="1">Uncharacterized protein</fullName>
    </submittedName>
</protein>
<organism evidence="1 2">
    <name type="scientific">Pseudomonas syringae pv. japonica str. M301072</name>
    <dbReference type="NCBI Taxonomy" id="629262"/>
    <lineage>
        <taxon>Bacteria</taxon>
        <taxon>Pseudomonadati</taxon>
        <taxon>Pseudomonadota</taxon>
        <taxon>Gammaproteobacteria</taxon>
        <taxon>Pseudomonadales</taxon>
        <taxon>Pseudomonadaceae</taxon>
        <taxon>Pseudomonas</taxon>
        <taxon>Pseudomonas syringae</taxon>
    </lineage>
</organism>
<evidence type="ECO:0000313" key="1">
    <source>
        <dbReference type="EMBL" id="EGH33283.1"/>
    </source>
</evidence>
<comment type="caution">
    <text evidence="1">The sequence shown here is derived from an EMBL/GenBank/DDBJ whole genome shotgun (WGS) entry which is preliminary data.</text>
</comment>
<sequence>MFPHRARWIAAPCALPTARVGNDPATACLEILMGG</sequence>
<name>F3FSU1_PSESX</name>
<dbReference type="AlphaFoldDB" id="F3FSU1"/>
<dbReference type="HOGENOM" id="CLU_3370309_0_0_6"/>
<evidence type="ECO:0000313" key="2">
    <source>
        <dbReference type="Proteomes" id="UP000004471"/>
    </source>
</evidence>
<feature type="non-terminal residue" evidence="1">
    <location>
        <position position="35"/>
    </location>
</feature>
<proteinExistence type="predicted"/>
<dbReference type="Proteomes" id="UP000004471">
    <property type="component" value="Unassembled WGS sequence"/>
</dbReference>
<accession>F3FSU1</accession>
<gene>
    <name evidence="1" type="ORF">PSYJA_31886</name>
</gene>
<dbReference type="EMBL" id="AEAH01001547">
    <property type="protein sequence ID" value="EGH33283.1"/>
    <property type="molecule type" value="Genomic_DNA"/>
</dbReference>
<reference evidence="1 2" key="1">
    <citation type="journal article" date="2011" name="PLoS Pathog.">
        <title>Dynamic evolution of pathogenicity revealed by sequencing and comparative genomics of 19 Pseudomonas syringae isolates.</title>
        <authorList>
            <person name="Baltrus D.A."/>
            <person name="Nishimura M.T."/>
            <person name="Romanchuk A."/>
            <person name="Chang J.H."/>
            <person name="Mukhtar M.S."/>
            <person name="Cherkis K."/>
            <person name="Roach J."/>
            <person name="Grant S.R."/>
            <person name="Jones C.D."/>
            <person name="Dangl J.L."/>
        </authorList>
    </citation>
    <scope>NUCLEOTIDE SEQUENCE [LARGE SCALE GENOMIC DNA]</scope>
    <source>
        <strain evidence="2">M301072PT</strain>
    </source>
</reference>